<organism evidence="2 3">
    <name type="scientific">Arthrobotrys oligospora (strain ATCC 24927 / CBS 115.81 / DSM 1491)</name>
    <name type="common">Nematode-trapping fungus</name>
    <name type="synonym">Didymozoophaga oligospora</name>
    <dbReference type="NCBI Taxonomy" id="756982"/>
    <lineage>
        <taxon>Eukaryota</taxon>
        <taxon>Fungi</taxon>
        <taxon>Dikarya</taxon>
        <taxon>Ascomycota</taxon>
        <taxon>Pezizomycotina</taxon>
        <taxon>Orbiliomycetes</taxon>
        <taxon>Orbiliales</taxon>
        <taxon>Orbiliaceae</taxon>
        <taxon>Orbilia</taxon>
        <taxon>Orbilia oligospora</taxon>
    </lineage>
</organism>
<keyword evidence="1" id="KW-0472">Membrane</keyword>
<keyword evidence="3" id="KW-1185">Reference proteome</keyword>
<name>G1X0T0_ARTOA</name>
<protein>
    <submittedName>
        <fullName evidence="2">Uncharacterized protein</fullName>
    </submittedName>
</protein>
<dbReference type="Proteomes" id="UP000008784">
    <property type="component" value="Unassembled WGS sequence"/>
</dbReference>
<dbReference type="InParanoid" id="G1X0T0"/>
<dbReference type="RefSeq" id="XP_011118092.1">
    <property type="nucleotide sequence ID" value="XM_011119790.1"/>
</dbReference>
<keyword evidence="1" id="KW-1133">Transmembrane helix</keyword>
<dbReference type="AlphaFoldDB" id="G1X0T0"/>
<gene>
    <name evidence="2" type="ORF">AOL_s00006g481</name>
</gene>
<reference evidence="2 3" key="1">
    <citation type="journal article" date="2011" name="PLoS Pathog.">
        <title>Genomic and proteomic analyses of the fungus Arthrobotrys oligospora provide insights into nematode-trap formation.</title>
        <authorList>
            <person name="Yang J."/>
            <person name="Wang L."/>
            <person name="Ji X."/>
            <person name="Feng Y."/>
            <person name="Li X."/>
            <person name="Zou C."/>
            <person name="Xu J."/>
            <person name="Ren Y."/>
            <person name="Mi Q."/>
            <person name="Wu J."/>
            <person name="Liu S."/>
            <person name="Liu Y."/>
            <person name="Huang X."/>
            <person name="Wang H."/>
            <person name="Niu X."/>
            <person name="Li J."/>
            <person name="Liang L."/>
            <person name="Luo Y."/>
            <person name="Ji K."/>
            <person name="Zhou W."/>
            <person name="Yu Z."/>
            <person name="Li G."/>
            <person name="Liu Y."/>
            <person name="Li L."/>
            <person name="Qiao M."/>
            <person name="Feng L."/>
            <person name="Zhang K.-Q."/>
        </authorList>
    </citation>
    <scope>NUCLEOTIDE SEQUENCE [LARGE SCALE GENOMIC DNA]</scope>
    <source>
        <strain evidence="3">ATCC 24927 / CBS 115.81 / DSM 1491</strain>
    </source>
</reference>
<sequence>MASPRGWIALEIVGNIFVWIFTGLRCFTRIKILRIFNSEDALVLLSSLLSTCRSAVFIAAIVNYGVGLGTPSETNIMRNQQKVFNCAKRTSLLDD</sequence>
<evidence type="ECO:0000313" key="2">
    <source>
        <dbReference type="EMBL" id="EGX53220.1"/>
    </source>
</evidence>
<comment type="caution">
    <text evidence="2">The sequence shown here is derived from an EMBL/GenBank/DDBJ whole genome shotgun (WGS) entry which is preliminary data.</text>
</comment>
<keyword evidence="1" id="KW-0812">Transmembrane</keyword>
<dbReference type="HOGENOM" id="CLU_2372367_0_0_1"/>
<evidence type="ECO:0000313" key="3">
    <source>
        <dbReference type="Proteomes" id="UP000008784"/>
    </source>
</evidence>
<dbReference type="GeneID" id="22889021"/>
<evidence type="ECO:0000256" key="1">
    <source>
        <dbReference type="SAM" id="Phobius"/>
    </source>
</evidence>
<feature type="transmembrane region" description="Helical" evidence="1">
    <location>
        <begin position="6"/>
        <end position="28"/>
    </location>
</feature>
<proteinExistence type="predicted"/>
<accession>G1X0T0</accession>
<dbReference type="EMBL" id="ADOT01000013">
    <property type="protein sequence ID" value="EGX53220.1"/>
    <property type="molecule type" value="Genomic_DNA"/>
</dbReference>